<sequence>VLRSAEINIKELQQIKTNIKKFSPYPALVKIAAITKTLSIQAIQDTYKNNLLIVGENKVQETIQKTKQFKKPKKLKIHFIGHLQTNKTKKAV</sequence>
<proteinExistence type="predicted"/>
<dbReference type="InterPro" id="IPR011078">
    <property type="entry name" value="PyrdxlP_homeostasis"/>
</dbReference>
<dbReference type="PANTHER" id="PTHR10146:SF14">
    <property type="entry name" value="PYRIDOXAL PHOSPHATE HOMEOSTASIS PROTEIN"/>
    <property type="match status" value="1"/>
</dbReference>
<reference evidence="2" key="1">
    <citation type="submission" date="2018-05" db="EMBL/GenBank/DDBJ databases">
        <authorList>
            <person name="Lanie J.A."/>
            <person name="Ng W.-L."/>
            <person name="Kazmierczak K.M."/>
            <person name="Andrzejewski T.M."/>
            <person name="Davidsen T.M."/>
            <person name="Wayne K.J."/>
            <person name="Tettelin H."/>
            <person name="Glass J.I."/>
            <person name="Rusch D."/>
            <person name="Podicherti R."/>
            <person name="Tsui H.-C.T."/>
            <person name="Winkler M.E."/>
        </authorList>
    </citation>
    <scope>NUCLEOTIDE SEQUENCE</scope>
</reference>
<protein>
    <recommendedName>
        <fullName evidence="3">Alanine racemase N-terminal domain-containing protein</fullName>
    </recommendedName>
</protein>
<dbReference type="PANTHER" id="PTHR10146">
    <property type="entry name" value="PROLINE SYNTHETASE CO-TRANSCRIBED BACTERIAL HOMOLOG PROTEIN"/>
    <property type="match status" value="1"/>
</dbReference>
<name>A0A383DD70_9ZZZZ</name>
<dbReference type="InterPro" id="IPR029066">
    <property type="entry name" value="PLP-binding_barrel"/>
</dbReference>
<dbReference type="EMBL" id="UINC01216257">
    <property type="protein sequence ID" value="SVE42321.1"/>
    <property type="molecule type" value="Genomic_DNA"/>
</dbReference>
<evidence type="ECO:0008006" key="3">
    <source>
        <dbReference type="Google" id="ProtNLM"/>
    </source>
</evidence>
<accession>A0A383DD70</accession>
<dbReference type="AlphaFoldDB" id="A0A383DD70"/>
<dbReference type="GO" id="GO:0030170">
    <property type="term" value="F:pyridoxal phosphate binding"/>
    <property type="evidence" value="ECO:0007669"/>
    <property type="project" value="InterPro"/>
</dbReference>
<keyword evidence="1" id="KW-0663">Pyridoxal phosphate</keyword>
<evidence type="ECO:0000313" key="2">
    <source>
        <dbReference type="EMBL" id="SVE42321.1"/>
    </source>
</evidence>
<feature type="non-terminal residue" evidence="2">
    <location>
        <position position="1"/>
    </location>
</feature>
<gene>
    <name evidence="2" type="ORF">METZ01_LOCUS495175</name>
</gene>
<evidence type="ECO:0000256" key="1">
    <source>
        <dbReference type="ARBA" id="ARBA00022898"/>
    </source>
</evidence>
<organism evidence="2">
    <name type="scientific">marine metagenome</name>
    <dbReference type="NCBI Taxonomy" id="408172"/>
    <lineage>
        <taxon>unclassified sequences</taxon>
        <taxon>metagenomes</taxon>
        <taxon>ecological metagenomes</taxon>
    </lineage>
</organism>
<dbReference type="Gene3D" id="3.20.20.10">
    <property type="entry name" value="Alanine racemase"/>
    <property type="match status" value="1"/>
</dbReference>
<feature type="non-terminal residue" evidence="2">
    <location>
        <position position="92"/>
    </location>
</feature>
<dbReference type="SUPFAM" id="SSF51419">
    <property type="entry name" value="PLP-binding barrel"/>
    <property type="match status" value="1"/>
</dbReference>